<feature type="compositionally biased region" description="Low complexity" evidence="5">
    <location>
        <begin position="249"/>
        <end position="260"/>
    </location>
</feature>
<dbReference type="InterPro" id="IPR017930">
    <property type="entry name" value="Myb_dom"/>
</dbReference>
<dbReference type="GO" id="GO:0042796">
    <property type="term" value="P:snRNA transcription by RNA polymerase III"/>
    <property type="evidence" value="ECO:0007669"/>
    <property type="project" value="TreeGrafter"/>
</dbReference>
<evidence type="ECO:0000313" key="8">
    <source>
        <dbReference type="EMBL" id="CAD8883396.1"/>
    </source>
</evidence>
<dbReference type="GO" id="GO:0019185">
    <property type="term" value="C:snRNA-activating protein complex"/>
    <property type="evidence" value="ECO:0007669"/>
    <property type="project" value="TreeGrafter"/>
</dbReference>
<dbReference type="SMART" id="SM00717">
    <property type="entry name" value="SANT"/>
    <property type="match status" value="3"/>
</dbReference>
<dbReference type="InterPro" id="IPR001005">
    <property type="entry name" value="SANT/Myb"/>
</dbReference>
<evidence type="ECO:0008006" key="9">
    <source>
        <dbReference type="Google" id="ProtNLM"/>
    </source>
</evidence>
<evidence type="ECO:0000256" key="2">
    <source>
        <dbReference type="ARBA" id="ARBA00023125"/>
    </source>
</evidence>
<proteinExistence type="predicted"/>
<dbReference type="InterPro" id="IPR051575">
    <property type="entry name" value="Myb-like_DNA-bd"/>
</dbReference>
<evidence type="ECO:0000259" key="6">
    <source>
        <dbReference type="PROSITE" id="PS50090"/>
    </source>
</evidence>
<dbReference type="Pfam" id="PF13921">
    <property type="entry name" value="Myb_DNA-bind_6"/>
    <property type="match status" value="1"/>
</dbReference>
<protein>
    <recommendedName>
        <fullName evidence="9">Myb-like domain-containing protein</fullName>
    </recommendedName>
</protein>
<dbReference type="SUPFAM" id="SSF46689">
    <property type="entry name" value="Homeodomain-like"/>
    <property type="match status" value="2"/>
</dbReference>
<sequence>MPKAEKDTMSYIHGSDQIEDQHSDLLFSLEYNLSYQRTVGVHLSVLRRSIADNRLRAARLSHAFGRDLDDRELLGSFIMTERINGDRKENCGVNDGARINSGSKKRQSWFVNRLGVVDVQLAMEYLRSRRPHGNCLRQRKNEETNSVAEAVAMAYFPEMTGRITDREVRAKYRYHPLLCDSDPGALYPSLSRTNGRIWKRRFFVDGWDETDHPFLSEFYKDVPPPDAGTKWTASEVERLIDTIGGKGNSDGNSGSDGNDNIYENNLFDSNRKRNDSLNDNRCGTSSTGISDLGNIDFDEVAKSLYQNLNERKYGTNMRKFPISFQRSAAACSAKYASSAARHCVARGEMKAAMKRRRTRALLPLTSITKEESLRILSAVSCDPHRRPRWIDVARATKSRLTPWQCFVHYRTHFSGAPTGSSGAAPSSSSSSISSSAWTPSEDELLLKYVAYFGGPRMAINRATGQVLARRAFPHRSGQGIFKRAQIGGINPNYDGPAGVDVVGKGRAWTEEEERRLVLCMKVYKDHKPSAIAGASAHFPSRHPTQLWEKWHRNLNPSFSRDPWTAKEDCRLVDAVRAASVRHRHGPWGEIAILFPNRTKAQLCNRWNEVVTEGDLLEDLKNRMKMQEAMGGRRMCYRRNGKIAGEIGKFDPDDFVMRAKRPHLESEEE</sequence>
<keyword evidence="3" id="KW-0804">Transcription</keyword>
<feature type="domain" description="Myb-like" evidence="6">
    <location>
        <begin position="555"/>
        <end position="610"/>
    </location>
</feature>
<keyword evidence="1" id="KW-0805">Transcription regulation</keyword>
<dbReference type="GO" id="GO:0042795">
    <property type="term" value="P:snRNA transcription by RNA polymerase II"/>
    <property type="evidence" value="ECO:0007669"/>
    <property type="project" value="TreeGrafter"/>
</dbReference>
<accession>A0A7S1BFD0</accession>
<evidence type="ECO:0000256" key="1">
    <source>
        <dbReference type="ARBA" id="ARBA00023015"/>
    </source>
</evidence>
<organism evidence="8">
    <name type="scientific">Corethron hystrix</name>
    <dbReference type="NCBI Taxonomy" id="216773"/>
    <lineage>
        <taxon>Eukaryota</taxon>
        <taxon>Sar</taxon>
        <taxon>Stramenopiles</taxon>
        <taxon>Ochrophyta</taxon>
        <taxon>Bacillariophyta</taxon>
        <taxon>Coscinodiscophyceae</taxon>
        <taxon>Corethrophycidae</taxon>
        <taxon>Corethrales</taxon>
        <taxon>Corethraceae</taxon>
        <taxon>Corethron</taxon>
    </lineage>
</organism>
<feature type="compositionally biased region" description="Basic and acidic residues" evidence="5">
    <location>
        <begin position="269"/>
        <end position="278"/>
    </location>
</feature>
<dbReference type="Gene3D" id="1.10.10.60">
    <property type="entry name" value="Homeodomain-like"/>
    <property type="match status" value="2"/>
</dbReference>
<evidence type="ECO:0000256" key="3">
    <source>
        <dbReference type="ARBA" id="ARBA00023163"/>
    </source>
</evidence>
<dbReference type="PROSITE" id="PS50090">
    <property type="entry name" value="MYB_LIKE"/>
    <property type="match status" value="1"/>
</dbReference>
<feature type="region of interest" description="Disordered" evidence="5">
    <location>
        <begin position="242"/>
        <end position="283"/>
    </location>
</feature>
<dbReference type="AlphaFoldDB" id="A0A7S1BFD0"/>
<evidence type="ECO:0000256" key="4">
    <source>
        <dbReference type="ARBA" id="ARBA00023242"/>
    </source>
</evidence>
<dbReference type="PANTHER" id="PTHR46621:SF1">
    <property type="entry name" value="SNRNA-ACTIVATING PROTEIN COMPLEX SUBUNIT 4"/>
    <property type="match status" value="1"/>
</dbReference>
<dbReference type="PANTHER" id="PTHR46621">
    <property type="entry name" value="SNRNA-ACTIVATING PROTEIN COMPLEX SUBUNIT 4"/>
    <property type="match status" value="1"/>
</dbReference>
<dbReference type="PROSITE" id="PS51294">
    <property type="entry name" value="HTH_MYB"/>
    <property type="match status" value="1"/>
</dbReference>
<dbReference type="CDD" id="cd00167">
    <property type="entry name" value="SANT"/>
    <property type="match status" value="2"/>
</dbReference>
<evidence type="ECO:0000256" key="5">
    <source>
        <dbReference type="SAM" id="MobiDB-lite"/>
    </source>
</evidence>
<name>A0A7S1BFD0_9STRA</name>
<evidence type="ECO:0000259" key="7">
    <source>
        <dbReference type="PROSITE" id="PS51294"/>
    </source>
</evidence>
<dbReference type="GO" id="GO:0001006">
    <property type="term" value="F:RNA polymerase III type 3 promoter sequence-specific DNA binding"/>
    <property type="evidence" value="ECO:0007669"/>
    <property type="project" value="TreeGrafter"/>
</dbReference>
<feature type="domain" description="HTH myb-type" evidence="7">
    <location>
        <begin position="504"/>
        <end position="558"/>
    </location>
</feature>
<keyword evidence="2" id="KW-0238">DNA-binding</keyword>
<dbReference type="EMBL" id="HBFR01014488">
    <property type="protein sequence ID" value="CAD8883396.1"/>
    <property type="molecule type" value="Transcribed_RNA"/>
</dbReference>
<keyword evidence="4" id="KW-0539">Nucleus</keyword>
<dbReference type="GO" id="GO:0000978">
    <property type="term" value="F:RNA polymerase II cis-regulatory region sequence-specific DNA binding"/>
    <property type="evidence" value="ECO:0007669"/>
    <property type="project" value="TreeGrafter"/>
</dbReference>
<reference evidence="8" key="1">
    <citation type="submission" date="2021-01" db="EMBL/GenBank/DDBJ databases">
        <authorList>
            <person name="Corre E."/>
            <person name="Pelletier E."/>
            <person name="Niang G."/>
            <person name="Scheremetjew M."/>
            <person name="Finn R."/>
            <person name="Kale V."/>
            <person name="Holt S."/>
            <person name="Cochrane G."/>
            <person name="Meng A."/>
            <person name="Brown T."/>
            <person name="Cohen L."/>
        </authorList>
    </citation>
    <scope>NUCLEOTIDE SEQUENCE</scope>
    <source>
        <strain evidence="8">308</strain>
    </source>
</reference>
<feature type="region of interest" description="Disordered" evidence="5">
    <location>
        <begin position="416"/>
        <end position="436"/>
    </location>
</feature>
<gene>
    <name evidence="8" type="ORF">CHYS00102_LOCUS10591</name>
</gene>
<dbReference type="InterPro" id="IPR009057">
    <property type="entry name" value="Homeodomain-like_sf"/>
</dbReference>